<reference evidence="12 13" key="1">
    <citation type="submission" date="2019-06" db="EMBL/GenBank/DDBJ databases">
        <title>Draft genome sequence of Miniimonas arenae KCTC 19750T isolated from sea sand.</title>
        <authorList>
            <person name="Park S.-J."/>
        </authorList>
    </citation>
    <scope>NUCLEOTIDE SEQUENCE [LARGE SCALE GENOMIC DNA]</scope>
    <source>
        <strain evidence="12 13">KCTC 19750</strain>
    </source>
</reference>
<dbReference type="GO" id="GO:0070063">
    <property type="term" value="F:RNA polymerase binding"/>
    <property type="evidence" value="ECO:0007669"/>
    <property type="project" value="InterPro"/>
</dbReference>
<protein>
    <recommendedName>
        <fullName evidence="2 8">Transcription elongation factor GreA</fullName>
    </recommendedName>
    <alternativeName>
        <fullName evidence="7 8">Transcript cleavage factor GreA</fullName>
    </alternativeName>
</protein>
<dbReference type="GO" id="GO:0003677">
    <property type="term" value="F:DNA binding"/>
    <property type="evidence" value="ECO:0007669"/>
    <property type="project" value="UniProtKB-UniRule"/>
</dbReference>
<dbReference type="SUPFAM" id="SSF46557">
    <property type="entry name" value="GreA transcript cleavage protein, N-terminal domain"/>
    <property type="match status" value="1"/>
</dbReference>
<dbReference type="InterPro" id="IPR018151">
    <property type="entry name" value="TF_GreA/GreB_CS"/>
</dbReference>
<dbReference type="InterPro" id="IPR022691">
    <property type="entry name" value="Tscrpt_elong_fac_GreA/B_N"/>
</dbReference>
<evidence type="ECO:0000256" key="3">
    <source>
        <dbReference type="ARBA" id="ARBA00023015"/>
    </source>
</evidence>
<feature type="domain" description="Transcription elongation factor GreA/GreB N-terminal" evidence="11">
    <location>
        <begin position="41"/>
        <end position="110"/>
    </location>
</feature>
<dbReference type="HAMAP" id="MF_00105">
    <property type="entry name" value="GreA_GreB"/>
    <property type="match status" value="1"/>
</dbReference>
<sequence length="194" mass="20796">MRHSTPRPGGTWRRHVGCEAPSPDCPPPSHAKETDVAATTWLTQDAYDRLKAELEHLKGPGRAEITARIEQARSEGDLKENGGYHAAREEQGKAEGRIRQLEEILRTAEVGEAPPDDGVVEAGMVVTAEVGGDEMRFLFGSREVSGDTDLDVFSPSSALGAAIDGKKVGETTSYTTPKGVEISVKIIDAKPFTG</sequence>
<dbReference type="GO" id="GO:0032784">
    <property type="term" value="P:regulation of DNA-templated transcription elongation"/>
    <property type="evidence" value="ECO:0007669"/>
    <property type="project" value="UniProtKB-UniRule"/>
</dbReference>
<dbReference type="PANTHER" id="PTHR30437:SF4">
    <property type="entry name" value="TRANSCRIPTION ELONGATION FACTOR GREA"/>
    <property type="match status" value="1"/>
</dbReference>
<dbReference type="OrthoDB" id="9797227at2"/>
<evidence type="ECO:0000256" key="9">
    <source>
        <dbReference type="SAM" id="MobiDB-lite"/>
    </source>
</evidence>
<dbReference type="Pfam" id="PF03449">
    <property type="entry name" value="GreA_GreB_N"/>
    <property type="match status" value="1"/>
</dbReference>
<dbReference type="InterPro" id="IPR036805">
    <property type="entry name" value="Tscrpt_elong_fac_GreA/B_N_sf"/>
</dbReference>
<comment type="function">
    <text evidence="6 8">Necessary for efficient RNA polymerase transcription elongation past template-encoded arresting sites. The arresting sites in DNA have the property of trapping a certain fraction of elongating RNA polymerases that pass through, resulting in locked ternary complexes. Cleavage of the nascent transcript by cleavage factors such as GreA or GreB allows the resumption of elongation from the new 3'terminus. GreA releases sequences of 2 to 3 nucleotides.</text>
</comment>
<evidence type="ECO:0000256" key="4">
    <source>
        <dbReference type="ARBA" id="ARBA00023125"/>
    </source>
</evidence>
<feature type="region of interest" description="Disordered" evidence="9">
    <location>
        <begin position="1"/>
        <end position="34"/>
    </location>
</feature>
<accession>A0A5C5BBS1</accession>
<evidence type="ECO:0000256" key="6">
    <source>
        <dbReference type="ARBA" id="ARBA00024916"/>
    </source>
</evidence>
<dbReference type="Pfam" id="PF01272">
    <property type="entry name" value="GreA_GreB"/>
    <property type="match status" value="1"/>
</dbReference>
<proteinExistence type="inferred from homology"/>
<evidence type="ECO:0000256" key="1">
    <source>
        <dbReference type="ARBA" id="ARBA00008213"/>
    </source>
</evidence>
<keyword evidence="3 8" id="KW-0805">Transcription regulation</keyword>
<keyword evidence="12" id="KW-0251">Elongation factor</keyword>
<evidence type="ECO:0000256" key="5">
    <source>
        <dbReference type="ARBA" id="ARBA00023163"/>
    </source>
</evidence>
<comment type="caution">
    <text evidence="12">The sequence shown here is derived from an EMBL/GenBank/DDBJ whole genome shotgun (WGS) entry which is preliminary data.</text>
</comment>
<dbReference type="InterPro" id="IPR023459">
    <property type="entry name" value="Tscrpt_elong_fac_GreA/B_fam"/>
</dbReference>
<evidence type="ECO:0000256" key="2">
    <source>
        <dbReference type="ARBA" id="ARBA00013729"/>
    </source>
</evidence>
<keyword evidence="4 8" id="KW-0238">DNA-binding</keyword>
<evidence type="ECO:0000259" key="11">
    <source>
        <dbReference type="Pfam" id="PF03449"/>
    </source>
</evidence>
<organism evidence="12 13">
    <name type="scientific">Miniimonas arenae</name>
    <dbReference type="NCBI Taxonomy" id="676201"/>
    <lineage>
        <taxon>Bacteria</taxon>
        <taxon>Bacillati</taxon>
        <taxon>Actinomycetota</taxon>
        <taxon>Actinomycetes</taxon>
        <taxon>Micrococcales</taxon>
        <taxon>Beutenbergiaceae</taxon>
        <taxon>Miniimonas</taxon>
    </lineage>
</organism>
<dbReference type="Gene3D" id="1.10.287.180">
    <property type="entry name" value="Transcription elongation factor, GreA/GreB, N-terminal domain"/>
    <property type="match status" value="1"/>
</dbReference>
<dbReference type="FunFam" id="1.10.287.180:FF:000001">
    <property type="entry name" value="Transcription elongation factor GreA"/>
    <property type="match status" value="1"/>
</dbReference>
<dbReference type="EMBL" id="VENP01000022">
    <property type="protein sequence ID" value="TNU74778.1"/>
    <property type="molecule type" value="Genomic_DNA"/>
</dbReference>
<dbReference type="SUPFAM" id="SSF54534">
    <property type="entry name" value="FKBP-like"/>
    <property type="match status" value="1"/>
</dbReference>
<name>A0A5C5BBS1_9MICO</name>
<feature type="domain" description="Transcription elongation factor GreA/GreB C-terminal" evidence="10">
    <location>
        <begin position="117"/>
        <end position="190"/>
    </location>
</feature>
<evidence type="ECO:0000256" key="7">
    <source>
        <dbReference type="ARBA" id="ARBA00030776"/>
    </source>
</evidence>
<dbReference type="InterPro" id="IPR001437">
    <property type="entry name" value="Tscrpt_elong_fac_GreA/B_C"/>
</dbReference>
<dbReference type="NCBIfam" id="NF001262">
    <property type="entry name" value="PRK00226.1-3"/>
    <property type="match status" value="1"/>
</dbReference>
<dbReference type="GO" id="GO:0003746">
    <property type="term" value="F:translation elongation factor activity"/>
    <property type="evidence" value="ECO:0007669"/>
    <property type="project" value="UniProtKB-KW"/>
</dbReference>
<evidence type="ECO:0000313" key="13">
    <source>
        <dbReference type="Proteomes" id="UP000313849"/>
    </source>
</evidence>
<keyword evidence="12" id="KW-0648">Protein biosynthesis</keyword>
<comment type="similarity">
    <text evidence="1 8">Belongs to the GreA/GreB family.</text>
</comment>
<gene>
    <name evidence="8 12" type="primary">greA</name>
    <name evidence="12" type="ORF">FH969_07415</name>
</gene>
<dbReference type="InterPro" id="IPR028624">
    <property type="entry name" value="Tscrpt_elong_fac_GreA/B"/>
</dbReference>
<dbReference type="Proteomes" id="UP000313849">
    <property type="component" value="Unassembled WGS sequence"/>
</dbReference>
<dbReference type="GO" id="GO:0006354">
    <property type="term" value="P:DNA-templated transcription elongation"/>
    <property type="evidence" value="ECO:0007669"/>
    <property type="project" value="TreeGrafter"/>
</dbReference>
<dbReference type="AlphaFoldDB" id="A0A5C5BBS1"/>
<dbReference type="PANTHER" id="PTHR30437">
    <property type="entry name" value="TRANSCRIPTION ELONGATION FACTOR GREA"/>
    <property type="match status" value="1"/>
</dbReference>
<dbReference type="PROSITE" id="PS00829">
    <property type="entry name" value="GREAB_1"/>
    <property type="match status" value="1"/>
</dbReference>
<dbReference type="Gene3D" id="3.10.50.30">
    <property type="entry name" value="Transcription elongation factor, GreA/GreB, C-terminal domain"/>
    <property type="match status" value="1"/>
</dbReference>
<evidence type="ECO:0000256" key="8">
    <source>
        <dbReference type="HAMAP-Rule" id="MF_00105"/>
    </source>
</evidence>
<evidence type="ECO:0000259" key="10">
    <source>
        <dbReference type="Pfam" id="PF01272"/>
    </source>
</evidence>
<evidence type="ECO:0000313" key="12">
    <source>
        <dbReference type="EMBL" id="TNU74778.1"/>
    </source>
</evidence>
<keyword evidence="5 8" id="KW-0804">Transcription</keyword>
<dbReference type="InterPro" id="IPR036953">
    <property type="entry name" value="GreA/GreB_C_sf"/>
</dbReference>
<keyword evidence="13" id="KW-1185">Reference proteome</keyword>